<gene>
    <name evidence="2" type="ORF">Mco01_64390</name>
</gene>
<dbReference type="CDD" id="cd06259">
    <property type="entry name" value="YdcF-like"/>
    <property type="match status" value="1"/>
</dbReference>
<dbReference type="Gene3D" id="3.40.50.620">
    <property type="entry name" value="HUPs"/>
    <property type="match status" value="1"/>
</dbReference>
<protein>
    <recommendedName>
        <fullName evidence="1">DUF218 domain-containing protein</fullName>
    </recommendedName>
</protein>
<accession>A0ABQ4G8P8</accession>
<dbReference type="RefSeq" id="WP_204060553.1">
    <property type="nucleotide sequence ID" value="NZ_BAAAGP010000013.1"/>
</dbReference>
<sequence length="226" mass="24064">MPAPSLTPSDYSRLATVMAGPHGAKQDPERHVDLLIVFSCADPEVGRTAARLHERGEVHTILFSGGIGKDSGGLPSLEIPEAVFLASVAMAEGLPAETVVLEQQARNGRENAAYGLRLAHDRGLLAPGCSVAALAPAVRSRRLFEELRFQAAAGGYDLGSIRGLSSGVIDTTRPDVRAELARELNGLHTMHTGDTPRIFPQPDFQPGGEHYDLVQHAGLADVHRLS</sequence>
<proteinExistence type="predicted"/>
<dbReference type="EMBL" id="BOOC01000039">
    <property type="protein sequence ID" value="GIH43439.1"/>
    <property type="molecule type" value="Genomic_DNA"/>
</dbReference>
<reference evidence="2 3" key="1">
    <citation type="submission" date="2021-01" db="EMBL/GenBank/DDBJ databases">
        <title>Whole genome shotgun sequence of Microbispora corallina NBRC 16416.</title>
        <authorList>
            <person name="Komaki H."/>
            <person name="Tamura T."/>
        </authorList>
    </citation>
    <scope>NUCLEOTIDE SEQUENCE [LARGE SCALE GENOMIC DNA]</scope>
    <source>
        <strain evidence="2 3">NBRC 16416</strain>
    </source>
</reference>
<evidence type="ECO:0000259" key="1">
    <source>
        <dbReference type="Pfam" id="PF02698"/>
    </source>
</evidence>
<name>A0ABQ4G8P8_9ACTN</name>
<evidence type="ECO:0000313" key="3">
    <source>
        <dbReference type="Proteomes" id="UP000603904"/>
    </source>
</evidence>
<dbReference type="Proteomes" id="UP000603904">
    <property type="component" value="Unassembled WGS sequence"/>
</dbReference>
<keyword evidence="3" id="KW-1185">Reference proteome</keyword>
<evidence type="ECO:0000313" key="2">
    <source>
        <dbReference type="EMBL" id="GIH43439.1"/>
    </source>
</evidence>
<dbReference type="InterPro" id="IPR014729">
    <property type="entry name" value="Rossmann-like_a/b/a_fold"/>
</dbReference>
<dbReference type="InterPro" id="IPR003848">
    <property type="entry name" value="DUF218"/>
</dbReference>
<dbReference type="Pfam" id="PF02698">
    <property type="entry name" value="DUF218"/>
    <property type="match status" value="1"/>
</dbReference>
<comment type="caution">
    <text evidence="2">The sequence shown here is derived from an EMBL/GenBank/DDBJ whole genome shotgun (WGS) entry which is preliminary data.</text>
</comment>
<organism evidence="2 3">
    <name type="scientific">Microbispora corallina</name>
    <dbReference type="NCBI Taxonomy" id="83302"/>
    <lineage>
        <taxon>Bacteria</taxon>
        <taxon>Bacillati</taxon>
        <taxon>Actinomycetota</taxon>
        <taxon>Actinomycetes</taxon>
        <taxon>Streptosporangiales</taxon>
        <taxon>Streptosporangiaceae</taxon>
        <taxon>Microbispora</taxon>
    </lineage>
</organism>
<feature type="domain" description="DUF218" evidence="1">
    <location>
        <begin position="47"/>
        <end position="126"/>
    </location>
</feature>